<evidence type="ECO:0000256" key="3">
    <source>
        <dbReference type="ARBA" id="ARBA00022670"/>
    </source>
</evidence>
<name>A0ABS4U6H5_9CORY</name>
<evidence type="ECO:0000256" key="10">
    <source>
        <dbReference type="RuleBase" id="RU004181"/>
    </source>
</evidence>
<comment type="caution">
    <text evidence="12">The sequence shown here is derived from an EMBL/GenBank/DDBJ whole genome shotgun (WGS) entry which is preliminary data.</text>
</comment>
<dbReference type="EC" id="3.4.23.36" evidence="9"/>
<gene>
    <name evidence="9" type="primary">lspA</name>
    <name evidence="12" type="ORF">JOF33_000963</name>
</gene>
<feature type="compositionally biased region" description="Basic and acidic residues" evidence="11">
    <location>
        <begin position="199"/>
        <end position="220"/>
    </location>
</feature>
<keyword evidence="4 9" id="KW-0812">Transmembrane</keyword>
<keyword evidence="8 9" id="KW-0472">Membrane</keyword>
<keyword evidence="3 9" id="KW-0645">Protease</keyword>
<dbReference type="GO" id="GO:0004190">
    <property type="term" value="F:aspartic-type endopeptidase activity"/>
    <property type="evidence" value="ECO:0007669"/>
    <property type="project" value="UniProtKB-EC"/>
</dbReference>
<dbReference type="PANTHER" id="PTHR33695:SF1">
    <property type="entry name" value="LIPOPROTEIN SIGNAL PEPTIDASE"/>
    <property type="match status" value="1"/>
</dbReference>
<feature type="compositionally biased region" description="Acidic residues" evidence="11">
    <location>
        <begin position="185"/>
        <end position="194"/>
    </location>
</feature>
<dbReference type="HAMAP" id="MF_00161">
    <property type="entry name" value="LspA"/>
    <property type="match status" value="1"/>
</dbReference>
<protein>
    <recommendedName>
        <fullName evidence="9">Lipoprotein signal peptidase</fullName>
        <ecNumber evidence="9">3.4.23.36</ecNumber>
    </recommendedName>
    <alternativeName>
        <fullName evidence="9">Prolipoprotein signal peptidase</fullName>
    </alternativeName>
    <alternativeName>
        <fullName evidence="9">Signal peptidase II</fullName>
        <shortName evidence="9">SPase II</shortName>
    </alternativeName>
</protein>
<sequence>MTNSRTPGSATSSPPGPAPARRWSDRRPKRGLLAATVAAVAVVDQVTKIIAVDALEGEPPVDVIGQWFQLTLLRNPGAAFSMGTESTWLFTTIQIAFIVAVAVGSKWLRTPWPAVSAGLIAGGAAGNLIDRLFRDPSFYFGHVVDFLSVRGFAVFNLADAAITVGVIMLAAWIMFSSDVDELVGDSADEDDGDEAGAVAKRDDDQLDADHRERGESGVDA</sequence>
<feature type="active site" evidence="9">
    <location>
        <position position="159"/>
    </location>
</feature>
<evidence type="ECO:0000256" key="8">
    <source>
        <dbReference type="ARBA" id="ARBA00023136"/>
    </source>
</evidence>
<feature type="region of interest" description="Disordered" evidence="11">
    <location>
        <begin position="185"/>
        <end position="220"/>
    </location>
</feature>
<evidence type="ECO:0000256" key="7">
    <source>
        <dbReference type="ARBA" id="ARBA00022989"/>
    </source>
</evidence>
<comment type="pathway">
    <text evidence="9">Protein modification; lipoprotein biosynthesis (signal peptide cleavage).</text>
</comment>
<evidence type="ECO:0000256" key="1">
    <source>
        <dbReference type="ARBA" id="ARBA00006139"/>
    </source>
</evidence>
<comment type="subcellular location">
    <subcellularLocation>
        <location evidence="9">Cell membrane</location>
        <topology evidence="9">Multi-pass membrane protein</topology>
    </subcellularLocation>
</comment>
<accession>A0ABS4U6H5</accession>
<keyword evidence="5 9" id="KW-0064">Aspartyl protease</keyword>
<dbReference type="EMBL" id="JAGINY010000001">
    <property type="protein sequence ID" value="MBP2332264.1"/>
    <property type="molecule type" value="Genomic_DNA"/>
</dbReference>
<dbReference type="PANTHER" id="PTHR33695">
    <property type="entry name" value="LIPOPROTEIN SIGNAL PEPTIDASE"/>
    <property type="match status" value="1"/>
</dbReference>
<evidence type="ECO:0000256" key="11">
    <source>
        <dbReference type="SAM" id="MobiDB-lite"/>
    </source>
</evidence>
<feature type="active site" evidence="9">
    <location>
        <position position="145"/>
    </location>
</feature>
<evidence type="ECO:0000313" key="13">
    <source>
        <dbReference type="Proteomes" id="UP001519305"/>
    </source>
</evidence>
<keyword evidence="13" id="KW-1185">Reference proteome</keyword>
<evidence type="ECO:0000256" key="4">
    <source>
        <dbReference type="ARBA" id="ARBA00022692"/>
    </source>
</evidence>
<evidence type="ECO:0000313" key="12">
    <source>
        <dbReference type="EMBL" id="MBP2332264.1"/>
    </source>
</evidence>
<proteinExistence type="inferred from homology"/>
<comment type="similarity">
    <text evidence="1 9 10">Belongs to the peptidase A8 family.</text>
</comment>
<comment type="catalytic activity">
    <reaction evidence="9">
        <text>Release of signal peptides from bacterial membrane prolipoproteins. Hydrolyzes -Xaa-Yaa-Zaa-|-(S,diacylglyceryl)Cys-, in which Xaa is hydrophobic (preferably Leu), and Yaa (Ala or Ser) and Zaa (Gly or Ala) have small, neutral side chains.</text>
        <dbReference type="EC" id="3.4.23.36"/>
    </reaction>
</comment>
<evidence type="ECO:0000256" key="6">
    <source>
        <dbReference type="ARBA" id="ARBA00022801"/>
    </source>
</evidence>
<dbReference type="Proteomes" id="UP001519305">
    <property type="component" value="Unassembled WGS sequence"/>
</dbReference>
<comment type="function">
    <text evidence="9">This protein specifically catalyzes the removal of signal peptides from prolipoproteins.</text>
</comment>
<dbReference type="NCBIfam" id="TIGR00077">
    <property type="entry name" value="lspA"/>
    <property type="match status" value="1"/>
</dbReference>
<evidence type="ECO:0000256" key="9">
    <source>
        <dbReference type="HAMAP-Rule" id="MF_00161"/>
    </source>
</evidence>
<organism evidence="12 13">
    <name type="scientific">Corynebacterium freneyi</name>
    <dbReference type="NCBI Taxonomy" id="134034"/>
    <lineage>
        <taxon>Bacteria</taxon>
        <taxon>Bacillati</taxon>
        <taxon>Actinomycetota</taxon>
        <taxon>Actinomycetes</taxon>
        <taxon>Mycobacteriales</taxon>
        <taxon>Corynebacteriaceae</taxon>
        <taxon>Corynebacterium</taxon>
    </lineage>
</organism>
<dbReference type="RefSeq" id="WP_246580211.1">
    <property type="nucleotide sequence ID" value="NZ_CP047357.1"/>
</dbReference>
<dbReference type="PRINTS" id="PR00781">
    <property type="entry name" value="LIPOSIGPTASE"/>
</dbReference>
<feature type="compositionally biased region" description="Low complexity" evidence="11">
    <location>
        <begin position="1"/>
        <end position="13"/>
    </location>
</feature>
<evidence type="ECO:0000256" key="2">
    <source>
        <dbReference type="ARBA" id="ARBA00022475"/>
    </source>
</evidence>
<comment type="caution">
    <text evidence="9">Lacks conserved residue(s) required for the propagation of feature annotation.</text>
</comment>
<feature type="transmembrane region" description="Helical" evidence="9">
    <location>
        <begin position="154"/>
        <end position="175"/>
    </location>
</feature>
<keyword evidence="2 9" id="KW-1003">Cell membrane</keyword>
<dbReference type="Pfam" id="PF01252">
    <property type="entry name" value="Peptidase_A8"/>
    <property type="match status" value="1"/>
</dbReference>
<keyword evidence="7 9" id="KW-1133">Transmembrane helix</keyword>
<keyword evidence="6 9" id="KW-0378">Hydrolase</keyword>
<dbReference type="InterPro" id="IPR001872">
    <property type="entry name" value="Peptidase_A8"/>
</dbReference>
<feature type="region of interest" description="Disordered" evidence="11">
    <location>
        <begin position="1"/>
        <end position="25"/>
    </location>
</feature>
<reference evidence="12 13" key="1">
    <citation type="submission" date="2021-03" db="EMBL/GenBank/DDBJ databases">
        <title>Sequencing the genomes of 1000 actinobacteria strains.</title>
        <authorList>
            <person name="Klenk H.-P."/>
        </authorList>
    </citation>
    <scope>NUCLEOTIDE SEQUENCE [LARGE SCALE GENOMIC DNA]</scope>
    <source>
        <strain evidence="12 13">DSM 44506</strain>
    </source>
</reference>
<evidence type="ECO:0000256" key="5">
    <source>
        <dbReference type="ARBA" id="ARBA00022750"/>
    </source>
</evidence>